<dbReference type="AlphaFoldDB" id="A0A432MFJ4"/>
<organism evidence="1 2">
    <name type="scientific">Tautonia sociabilis</name>
    <dbReference type="NCBI Taxonomy" id="2080755"/>
    <lineage>
        <taxon>Bacteria</taxon>
        <taxon>Pseudomonadati</taxon>
        <taxon>Planctomycetota</taxon>
        <taxon>Planctomycetia</taxon>
        <taxon>Isosphaerales</taxon>
        <taxon>Isosphaeraceae</taxon>
        <taxon>Tautonia</taxon>
    </lineage>
</organism>
<accession>A0A432MFJ4</accession>
<dbReference type="EMBL" id="RYZH01000043">
    <property type="protein sequence ID" value="RUL84991.1"/>
    <property type="molecule type" value="Genomic_DNA"/>
</dbReference>
<reference evidence="1 2" key="1">
    <citation type="submission" date="2018-12" db="EMBL/GenBank/DDBJ databases">
        <authorList>
            <person name="Toschakov S.V."/>
        </authorList>
    </citation>
    <scope>NUCLEOTIDE SEQUENCE [LARGE SCALE GENOMIC DNA]</scope>
    <source>
        <strain evidence="1 2">GM2012</strain>
    </source>
</reference>
<evidence type="ECO:0000313" key="2">
    <source>
        <dbReference type="Proteomes" id="UP000280296"/>
    </source>
</evidence>
<name>A0A432MFJ4_9BACT</name>
<reference evidence="1 2" key="2">
    <citation type="submission" date="2019-01" db="EMBL/GenBank/DDBJ databases">
        <title>Tautonia sociabilis, a novel thermotolerant planctomycete of Isosphaeraceae family, isolated from a 4000 m deep subterranean habitat.</title>
        <authorList>
            <person name="Kovaleva O.L."/>
            <person name="Elcheninov A.G."/>
            <person name="Van Heerden E."/>
            <person name="Toshchakov S.V."/>
            <person name="Novikov A."/>
            <person name="Bonch-Osmolovskaya E.A."/>
            <person name="Kublanov I.V."/>
        </authorList>
    </citation>
    <scope>NUCLEOTIDE SEQUENCE [LARGE SCALE GENOMIC DNA]</scope>
    <source>
        <strain evidence="1 2">GM2012</strain>
    </source>
</reference>
<protein>
    <submittedName>
        <fullName evidence="1">Uncharacterized protein</fullName>
    </submittedName>
</protein>
<proteinExistence type="predicted"/>
<keyword evidence="2" id="KW-1185">Reference proteome</keyword>
<gene>
    <name evidence="1" type="ORF">TsocGM_19295</name>
</gene>
<dbReference type="RefSeq" id="WP_126727098.1">
    <property type="nucleotide sequence ID" value="NZ_RYZH01000043.1"/>
</dbReference>
<sequence>MDHAADLKAKALRIAGEIHQYASEKGWTPGSYQIFANMNTSWGIIRIGVASDHFKKDSGYDEVSDEDFVDLIKYLQRELSGDPGLYESISLNLCTFDDSAGLTTFYYPNLESDDVEIDFADLNPGVVDPRTAFVRASSQGGN</sequence>
<comment type="caution">
    <text evidence="1">The sequence shown here is derived from an EMBL/GenBank/DDBJ whole genome shotgun (WGS) entry which is preliminary data.</text>
</comment>
<evidence type="ECO:0000313" key="1">
    <source>
        <dbReference type="EMBL" id="RUL84991.1"/>
    </source>
</evidence>
<dbReference type="Proteomes" id="UP000280296">
    <property type="component" value="Unassembled WGS sequence"/>
</dbReference>